<evidence type="ECO:0000313" key="4">
    <source>
        <dbReference type="Proteomes" id="UP000664545"/>
    </source>
</evidence>
<dbReference type="EMBL" id="JAFJZZ010000006">
    <property type="protein sequence ID" value="MBN7774063.1"/>
    <property type="molecule type" value="Genomic_DNA"/>
</dbReference>
<dbReference type="SUPFAM" id="SSF51735">
    <property type="entry name" value="NAD(P)-binding Rossmann-fold domains"/>
    <property type="match status" value="1"/>
</dbReference>
<comment type="caution">
    <text evidence="3">The sequence shown here is derived from an EMBL/GenBank/DDBJ whole genome shotgun (WGS) entry which is preliminary data.</text>
</comment>
<dbReference type="GO" id="GO:0008206">
    <property type="term" value="P:bile acid metabolic process"/>
    <property type="evidence" value="ECO:0007669"/>
    <property type="project" value="UniProtKB-ARBA"/>
</dbReference>
<dbReference type="AlphaFoldDB" id="A0A939DB78"/>
<dbReference type="FunFam" id="3.40.50.720:FF:000084">
    <property type="entry name" value="Short-chain dehydrogenase reductase"/>
    <property type="match status" value="1"/>
</dbReference>
<keyword evidence="4" id="KW-1185">Reference proteome</keyword>
<dbReference type="Gene3D" id="3.40.50.720">
    <property type="entry name" value="NAD(P)-binding Rossmann-like Domain"/>
    <property type="match status" value="1"/>
</dbReference>
<dbReference type="InterPro" id="IPR036291">
    <property type="entry name" value="NAD(P)-bd_dom_sf"/>
</dbReference>
<dbReference type="PRINTS" id="PR00081">
    <property type="entry name" value="GDHRDH"/>
</dbReference>
<organism evidence="3 4">
    <name type="scientific">Clostridium aminobutyricum</name>
    <dbReference type="NCBI Taxonomy" id="33953"/>
    <lineage>
        <taxon>Bacteria</taxon>
        <taxon>Bacillati</taxon>
        <taxon>Bacillota</taxon>
        <taxon>Clostridia</taxon>
        <taxon>Eubacteriales</taxon>
        <taxon>Clostridiaceae</taxon>
        <taxon>Clostridium</taxon>
    </lineage>
</organism>
<comment type="similarity">
    <text evidence="1">Belongs to the short-chain dehydrogenases/reductases (SDR) family.</text>
</comment>
<dbReference type="PANTHER" id="PTHR42760">
    <property type="entry name" value="SHORT-CHAIN DEHYDROGENASES/REDUCTASES FAMILY MEMBER"/>
    <property type="match status" value="1"/>
</dbReference>
<dbReference type="Proteomes" id="UP000664545">
    <property type="component" value="Unassembled WGS sequence"/>
</dbReference>
<dbReference type="RefSeq" id="WP_206582907.1">
    <property type="nucleotide sequence ID" value="NZ_JAFJZZ010000006.1"/>
</dbReference>
<dbReference type="CDD" id="cd05233">
    <property type="entry name" value="SDR_c"/>
    <property type="match status" value="1"/>
</dbReference>
<reference evidence="3" key="1">
    <citation type="submission" date="2021-02" db="EMBL/GenBank/DDBJ databases">
        <title>Abyssanaerobacter marinus gen.nov., sp., nov, anaerobic bacterium isolated from the Onnuri vent field of Indian Ocean and suggestion of Mogibacteriaceae fam. nov., and proposal of reclassification of ambiguous this family's genus member.</title>
        <authorList>
            <person name="Kim Y.J."/>
            <person name="Yang J.-A."/>
        </authorList>
    </citation>
    <scope>NUCLEOTIDE SEQUENCE</scope>
    <source>
        <strain evidence="3">DSM 2634</strain>
    </source>
</reference>
<sequence>MGDKKWIIVTGASSGIGKSTVCKLLESGFGIIATAREVQALEVLYRNQEDVKIIPWDLSDVATIKDYSKLVKEHAAVSGLLHCAGIQATTPIHLMKTEKLQEIFYINTFAAMMLVSQFSKKGMVDEEGASFVMVSSLAAHEGAFGKAMYAASKGALEGFVKASAPELAEKKIRINAVAPGVVQTRMVEQYFAQLTKEQKQATLGAYPLGLGQPEDVAEMAVFLLSEKSRWITGQTIVVDGGHTVRKC</sequence>
<evidence type="ECO:0000256" key="2">
    <source>
        <dbReference type="ARBA" id="ARBA00023002"/>
    </source>
</evidence>
<evidence type="ECO:0000256" key="1">
    <source>
        <dbReference type="ARBA" id="ARBA00006484"/>
    </source>
</evidence>
<gene>
    <name evidence="3" type="ORF">JYB65_11875</name>
</gene>
<accession>A0A939DB78</accession>
<dbReference type="InterPro" id="IPR002347">
    <property type="entry name" value="SDR_fam"/>
</dbReference>
<protein>
    <submittedName>
        <fullName evidence="3">SDR family oxidoreductase</fullName>
    </submittedName>
</protein>
<proteinExistence type="inferred from homology"/>
<evidence type="ECO:0000313" key="3">
    <source>
        <dbReference type="EMBL" id="MBN7774063.1"/>
    </source>
</evidence>
<keyword evidence="2" id="KW-0560">Oxidoreductase</keyword>
<dbReference type="Pfam" id="PF13561">
    <property type="entry name" value="adh_short_C2"/>
    <property type="match status" value="1"/>
</dbReference>
<dbReference type="GO" id="GO:0016616">
    <property type="term" value="F:oxidoreductase activity, acting on the CH-OH group of donors, NAD or NADP as acceptor"/>
    <property type="evidence" value="ECO:0007669"/>
    <property type="project" value="TreeGrafter"/>
</dbReference>
<name>A0A939DB78_CLOAM</name>